<dbReference type="AlphaFoldDB" id="A0A4Z1T3A4"/>
<evidence type="ECO:0008006" key="4">
    <source>
        <dbReference type="Google" id="ProtNLM"/>
    </source>
</evidence>
<sequence>MIASHLTESRPTHVPRTAPDPTFGFSKEQLDRFPQLRTSLHPRFQRAKDQVLDQVLQTFGGIDTQDTLEVTFWDVPLAQRTVTCWQDVSARVLSYASLLSPDTPIPEDPSSQGGEHSIGLPSHALRVIGFGLPTRERRATVVLECIQGTSMSRFFSRLRGASRNVMTLSDRIVRRYVHHLAFALDELHRQQLPLPGLSPHTILFDTKTVTCRIHPAALIREDPRPDALIYHDPEGFLDLLVMALDVDRDAFEAFRFLLGTALEAWYDKYRSLSREEKASDPTLTVQSKEPRETTSQVRRVPETSLHIVHEKGADDQSHSYVSRPGSIVPGGGVSIDGNGTTTDTGVASQARVGRHGSHATGPGSSSNRASFLQSPCLEARGTLNGPDSLCFGDDDMANRSSIDSVTTHTSSTASLHCGEHGAQCSGDPAHAGTPAHHCPCIIYLFAKHILAAPQQELSRLFEALSAVGPSSIHPHLHHSCSTSSEDMRAPCSVGTHLESTGLLTASTGIEETPPAYIHVLKAFYDSPFRDSDVRDEEELAAAREPHAVESCRILQGLHEERAAQKACMGTEVVATSSTDSISKSVISPPVTVSMPRDGTPITSIMLNPCSTRSTGVLRTVPEEPEDSQPLSESYNEVVYTFGLLASCIATSRHPWSFSEYLVGGLQRRRFRVEHVSDSDLAGLIGLCTGPSTTRPTLADILCHPFVRDYVEELPPSSKPSISEPGGHSSARGLAAGPG</sequence>
<feature type="compositionally biased region" description="Polar residues" evidence="1">
    <location>
        <begin position="337"/>
        <end position="347"/>
    </location>
</feature>
<name>A0A4Z1T3A4_GIAMU</name>
<dbReference type="VEuPathDB" id="GiardiaDB:GMRT_12565"/>
<keyword evidence="3" id="KW-1185">Reference proteome</keyword>
<evidence type="ECO:0000313" key="3">
    <source>
        <dbReference type="Proteomes" id="UP000315496"/>
    </source>
</evidence>
<gene>
    <name evidence="2" type="ORF">GMRT_12565</name>
</gene>
<evidence type="ECO:0000313" key="2">
    <source>
        <dbReference type="EMBL" id="TNJ28433.1"/>
    </source>
</evidence>
<feature type="compositionally biased region" description="Polar residues" evidence="1">
    <location>
        <begin position="281"/>
        <end position="297"/>
    </location>
</feature>
<feature type="region of interest" description="Disordered" evidence="1">
    <location>
        <begin position="276"/>
        <end position="300"/>
    </location>
</feature>
<dbReference type="EMBL" id="VDLU01000002">
    <property type="protein sequence ID" value="TNJ28433.1"/>
    <property type="molecule type" value="Genomic_DNA"/>
</dbReference>
<evidence type="ECO:0000256" key="1">
    <source>
        <dbReference type="SAM" id="MobiDB-lite"/>
    </source>
</evidence>
<accession>A0A4Z1T3A4</accession>
<comment type="caution">
    <text evidence="2">The sequence shown here is derived from an EMBL/GenBank/DDBJ whole genome shotgun (WGS) entry which is preliminary data.</text>
</comment>
<protein>
    <recommendedName>
        <fullName evidence="4">Protein kinase domain-containing protein</fullName>
    </recommendedName>
</protein>
<dbReference type="Proteomes" id="UP000315496">
    <property type="component" value="Chromosome 2"/>
</dbReference>
<reference evidence="2 3" key="1">
    <citation type="submission" date="2019-05" db="EMBL/GenBank/DDBJ databases">
        <title>The compact genome of Giardia muris reveals important steps in the evolution of intestinal protozoan parasites.</title>
        <authorList>
            <person name="Xu F."/>
            <person name="Jimenez-Gonzalez A."/>
            <person name="Einarsson E."/>
            <person name="Astvaldsson A."/>
            <person name="Peirasmaki D."/>
            <person name="Eckmann L."/>
            <person name="Andersson J.O."/>
            <person name="Svard S.G."/>
            <person name="Jerlstrom-Hultqvist J."/>
        </authorList>
    </citation>
    <scope>NUCLEOTIDE SEQUENCE [LARGE SCALE GENOMIC DNA]</scope>
    <source>
        <strain evidence="2 3">Roberts-Thomson</strain>
    </source>
</reference>
<feature type="region of interest" description="Disordered" evidence="1">
    <location>
        <begin position="331"/>
        <end position="370"/>
    </location>
</feature>
<proteinExistence type="predicted"/>
<organism evidence="2 3">
    <name type="scientific">Giardia muris</name>
    <dbReference type="NCBI Taxonomy" id="5742"/>
    <lineage>
        <taxon>Eukaryota</taxon>
        <taxon>Metamonada</taxon>
        <taxon>Diplomonadida</taxon>
        <taxon>Hexamitidae</taxon>
        <taxon>Giardiinae</taxon>
        <taxon>Giardia</taxon>
    </lineage>
</organism>
<feature type="region of interest" description="Disordered" evidence="1">
    <location>
        <begin position="1"/>
        <end position="25"/>
    </location>
</feature>
<feature type="region of interest" description="Disordered" evidence="1">
    <location>
        <begin position="713"/>
        <end position="738"/>
    </location>
</feature>